<accession>A0ABZ2M5Z5</accession>
<reference evidence="1 2" key="1">
    <citation type="submission" date="2021-12" db="EMBL/GenBank/DDBJ databases">
        <title>Discovery of the Pendulisporaceae a myxobacterial family with distinct sporulation behavior and unique specialized metabolism.</title>
        <authorList>
            <person name="Garcia R."/>
            <person name="Popoff A."/>
            <person name="Bader C.D."/>
            <person name="Loehr J."/>
            <person name="Walesch S."/>
            <person name="Walt C."/>
            <person name="Boldt J."/>
            <person name="Bunk B."/>
            <person name="Haeckl F.J.F.P.J."/>
            <person name="Gunesch A.P."/>
            <person name="Birkelbach J."/>
            <person name="Nuebel U."/>
            <person name="Pietschmann T."/>
            <person name="Bach T."/>
            <person name="Mueller R."/>
        </authorList>
    </citation>
    <scope>NUCLEOTIDE SEQUENCE [LARGE SCALE GENOMIC DNA]</scope>
    <source>
        <strain evidence="1 2">MSr11954</strain>
    </source>
</reference>
<keyword evidence="2" id="KW-1185">Reference proteome</keyword>
<proteinExistence type="predicted"/>
<dbReference type="Proteomes" id="UP001370348">
    <property type="component" value="Chromosome"/>
</dbReference>
<organism evidence="1 2">
    <name type="scientific">Pendulispora albinea</name>
    <dbReference type="NCBI Taxonomy" id="2741071"/>
    <lineage>
        <taxon>Bacteria</taxon>
        <taxon>Pseudomonadati</taxon>
        <taxon>Myxococcota</taxon>
        <taxon>Myxococcia</taxon>
        <taxon>Myxococcales</taxon>
        <taxon>Sorangiineae</taxon>
        <taxon>Pendulisporaceae</taxon>
        <taxon>Pendulispora</taxon>
    </lineage>
</organism>
<evidence type="ECO:0000313" key="2">
    <source>
        <dbReference type="Proteomes" id="UP001370348"/>
    </source>
</evidence>
<gene>
    <name evidence="1" type="ORF">LZC94_09930</name>
</gene>
<evidence type="ECO:0000313" key="1">
    <source>
        <dbReference type="EMBL" id="WXB17579.1"/>
    </source>
</evidence>
<sequence>MRRQDGHRRRERERAVLPVRVAHEARHLRQRVSVRENVIRASLLDELRHRLASPDGIAHTRKRIAERLGEVERERDTKRAERRAHLEKLEGQINQLVDFIAEGHAKGDRAKTIAEKLSRLEGEAESGRRALAALTRTGAPVKLPSGEEMLALVLT</sequence>
<name>A0ABZ2M5Z5_9BACT</name>
<dbReference type="EMBL" id="CP089984">
    <property type="protein sequence ID" value="WXB17579.1"/>
    <property type="molecule type" value="Genomic_DNA"/>
</dbReference>
<protein>
    <submittedName>
        <fullName evidence="1">Uncharacterized protein</fullName>
    </submittedName>
</protein>